<evidence type="ECO:0000256" key="1">
    <source>
        <dbReference type="SAM" id="MobiDB-lite"/>
    </source>
</evidence>
<comment type="caution">
    <text evidence="2">The sequence shown here is derived from an EMBL/GenBank/DDBJ whole genome shotgun (WGS) entry which is preliminary data.</text>
</comment>
<feature type="compositionally biased region" description="Polar residues" evidence="1">
    <location>
        <begin position="59"/>
        <end position="70"/>
    </location>
</feature>
<feature type="compositionally biased region" description="Low complexity" evidence="1">
    <location>
        <begin position="38"/>
        <end position="47"/>
    </location>
</feature>
<feature type="compositionally biased region" description="Pro residues" evidence="1">
    <location>
        <begin position="258"/>
        <end position="272"/>
    </location>
</feature>
<dbReference type="EMBL" id="JBFDAA010000003">
    <property type="protein sequence ID" value="KAL1138465.1"/>
    <property type="molecule type" value="Genomic_DNA"/>
</dbReference>
<organism evidence="2 3">
    <name type="scientific">Ranatra chinensis</name>
    <dbReference type="NCBI Taxonomy" id="642074"/>
    <lineage>
        <taxon>Eukaryota</taxon>
        <taxon>Metazoa</taxon>
        <taxon>Ecdysozoa</taxon>
        <taxon>Arthropoda</taxon>
        <taxon>Hexapoda</taxon>
        <taxon>Insecta</taxon>
        <taxon>Pterygota</taxon>
        <taxon>Neoptera</taxon>
        <taxon>Paraneoptera</taxon>
        <taxon>Hemiptera</taxon>
        <taxon>Heteroptera</taxon>
        <taxon>Panheteroptera</taxon>
        <taxon>Nepomorpha</taxon>
        <taxon>Nepidae</taxon>
        <taxon>Ranatrinae</taxon>
        <taxon>Ranatra</taxon>
    </lineage>
</organism>
<accession>A0ABD0YR54</accession>
<dbReference type="Proteomes" id="UP001558652">
    <property type="component" value="Unassembled WGS sequence"/>
</dbReference>
<feature type="compositionally biased region" description="Polar residues" evidence="1">
    <location>
        <begin position="92"/>
        <end position="109"/>
    </location>
</feature>
<feature type="compositionally biased region" description="Polar residues" evidence="1">
    <location>
        <begin position="16"/>
        <end position="37"/>
    </location>
</feature>
<name>A0ABD0YR54_9HEMI</name>
<gene>
    <name evidence="2" type="ORF">AAG570_008528</name>
</gene>
<feature type="compositionally biased region" description="Polar residues" evidence="1">
    <location>
        <begin position="205"/>
        <end position="235"/>
    </location>
</feature>
<dbReference type="AlphaFoldDB" id="A0ABD0YR54"/>
<feature type="compositionally biased region" description="Pro residues" evidence="1">
    <location>
        <begin position="179"/>
        <end position="195"/>
    </location>
</feature>
<keyword evidence="3" id="KW-1185">Reference proteome</keyword>
<reference evidence="2 3" key="1">
    <citation type="submission" date="2024-07" db="EMBL/GenBank/DDBJ databases">
        <title>Chromosome-level genome assembly of the water stick insect Ranatra chinensis (Heteroptera: Nepidae).</title>
        <authorList>
            <person name="Liu X."/>
        </authorList>
    </citation>
    <scope>NUCLEOTIDE SEQUENCE [LARGE SCALE GENOMIC DNA]</scope>
    <source>
        <strain evidence="2">Cailab_2021Rc</strain>
        <tissue evidence="2">Muscle</tissue>
    </source>
</reference>
<evidence type="ECO:0000313" key="3">
    <source>
        <dbReference type="Proteomes" id="UP001558652"/>
    </source>
</evidence>
<feature type="region of interest" description="Disordered" evidence="1">
    <location>
        <begin position="1"/>
        <end position="280"/>
    </location>
</feature>
<protein>
    <submittedName>
        <fullName evidence="2">Uncharacterized protein</fullName>
    </submittedName>
</protein>
<feature type="compositionally biased region" description="Low complexity" evidence="1">
    <location>
        <begin position="77"/>
        <end position="86"/>
    </location>
</feature>
<proteinExistence type="predicted"/>
<evidence type="ECO:0000313" key="2">
    <source>
        <dbReference type="EMBL" id="KAL1138465.1"/>
    </source>
</evidence>
<sequence>MAATQAEPHQNDVNRDLNQQEQTPLSANNSLQNGTDKSSGGRVVVGSEVGGGKALKPVQNISVDMSQYRQESGPPVNNSEQNSNNSDDGTGKINNSDKQFSHNSEQSGGEVNYGKGAQDGGQNMQGYGMAFPQRGGYMHPEAGNPMHVGGGDAVHQQTNSYGHFNPNMRHAAQAKPMRPSAPAPPAPQPPAPPFPSHQQRFLPGQSISPPTGPTPTLNQLLQSSNSVHRYQNSYSEYGMQKPGEQPQPGGMPVYNQSWPPPRPMPPYPPQQQPPAAYRNPPPVSTFIVPIYCA</sequence>